<reference evidence="2" key="1">
    <citation type="journal article" date="2019" name="Int. J. Syst. Evol. Microbiol.">
        <title>The Global Catalogue of Microorganisms (GCM) 10K type strain sequencing project: providing services to taxonomists for standard genome sequencing and annotation.</title>
        <authorList>
            <consortium name="The Broad Institute Genomics Platform"/>
            <consortium name="The Broad Institute Genome Sequencing Center for Infectious Disease"/>
            <person name="Wu L."/>
            <person name="Ma J."/>
        </authorList>
    </citation>
    <scope>NUCLEOTIDE SEQUENCE [LARGE SCALE GENOMIC DNA]</scope>
    <source>
        <strain evidence="2">ZS-22-S1</strain>
    </source>
</reference>
<accession>A0ABV9SFR3</accession>
<name>A0ABV9SFR3_9PSEU</name>
<dbReference type="InterPro" id="IPR026325">
    <property type="entry name" value="DUF932"/>
</dbReference>
<evidence type="ECO:0000313" key="2">
    <source>
        <dbReference type="Proteomes" id="UP001595859"/>
    </source>
</evidence>
<keyword evidence="2" id="KW-1185">Reference proteome</keyword>
<dbReference type="InterPro" id="IPR017686">
    <property type="entry name" value="Phg/plasmid-like_prot"/>
</dbReference>
<proteinExistence type="predicted"/>
<dbReference type="NCBIfam" id="TIGR03299">
    <property type="entry name" value="LGT_TIGR03299"/>
    <property type="match status" value="1"/>
</dbReference>
<dbReference type="Pfam" id="PF06067">
    <property type="entry name" value="DUF932"/>
    <property type="match status" value="1"/>
</dbReference>
<dbReference type="Proteomes" id="UP001595859">
    <property type="component" value="Unassembled WGS sequence"/>
</dbReference>
<evidence type="ECO:0000313" key="1">
    <source>
        <dbReference type="EMBL" id="MFC4859263.1"/>
    </source>
</evidence>
<dbReference type="EMBL" id="JBHSIS010000027">
    <property type="protein sequence ID" value="MFC4859263.1"/>
    <property type="molecule type" value="Genomic_DNA"/>
</dbReference>
<gene>
    <name evidence="1" type="ORF">ACFPCV_37695</name>
</gene>
<comment type="caution">
    <text evidence="1">The sequence shown here is derived from an EMBL/GenBank/DDBJ whole genome shotgun (WGS) entry which is preliminary data.</text>
</comment>
<sequence>MSRETSEWLNQNVLVGYTDQRGTAWHYRRSAQGVEPNHYPGPIPVEDVKRRLFGWQPVSIPMGGNLQELLGADNPAWKTYTDHQLIIRSDTLDLLGKFKDGFTIHHYDEWLLTKVANLLDTDLHIGSAGLLKNGAVAWVSIEMTETITAAGVRFRPHLLAATSVDGSLSSTYKPVVQLVVCDNTMDIALGEGGAAVKIKHSRHSKFKVAEVRDALGIVHQAADEFSAEVERLTRIEVPDRVWSAFLDEYTPVPAQKGRARTIAENTRTELERLWNHDQRVAPWQGTAFGVHQATNTYLHHYATIRNVGRAERNMDNVLSTKLGEVETATQRALDKALNRASDRALIRL</sequence>
<organism evidence="1 2">
    <name type="scientific">Actinophytocola glycyrrhizae</name>
    <dbReference type="NCBI Taxonomy" id="2044873"/>
    <lineage>
        <taxon>Bacteria</taxon>
        <taxon>Bacillati</taxon>
        <taxon>Actinomycetota</taxon>
        <taxon>Actinomycetes</taxon>
        <taxon>Pseudonocardiales</taxon>
        <taxon>Pseudonocardiaceae</taxon>
    </lineage>
</organism>
<protein>
    <submittedName>
        <fullName evidence="1">DUF932 domain-containing protein</fullName>
    </submittedName>
</protein>
<dbReference type="RefSeq" id="WP_378062215.1">
    <property type="nucleotide sequence ID" value="NZ_JBHSIS010000027.1"/>
</dbReference>